<dbReference type="SMART" id="SM00587">
    <property type="entry name" value="CHK"/>
    <property type="match status" value="1"/>
</dbReference>
<dbReference type="Pfam" id="PF02958">
    <property type="entry name" value="EcKL"/>
    <property type="match status" value="2"/>
</dbReference>
<dbReference type="GeneID" id="115890907"/>
<dbReference type="AlphaFoldDB" id="A0A6J2YV19"/>
<dbReference type="KEGG" id="soy:115890907"/>
<dbReference type="RefSeq" id="XP_030767124.1">
    <property type="nucleotide sequence ID" value="XM_030911264.1"/>
</dbReference>
<keyword evidence="3" id="KW-1185">Reference proteome</keyword>
<evidence type="ECO:0000313" key="5">
    <source>
        <dbReference type="RefSeq" id="XP_030767125.1"/>
    </source>
</evidence>
<dbReference type="InterPro" id="IPR015897">
    <property type="entry name" value="CHK_kinase-like"/>
</dbReference>
<proteinExistence type="predicted"/>
<feature type="domain" description="CHK kinase-like" evidence="2">
    <location>
        <begin position="133"/>
        <end position="365"/>
    </location>
</feature>
<dbReference type="Gene3D" id="3.90.1200.10">
    <property type="match status" value="1"/>
</dbReference>
<dbReference type="Proteomes" id="UP000504635">
    <property type="component" value="Unplaced"/>
</dbReference>
<feature type="compositionally biased region" description="Pro residues" evidence="1">
    <location>
        <begin position="195"/>
        <end position="210"/>
    </location>
</feature>
<dbReference type="PANTHER" id="PTHR11012:SF55">
    <property type="entry name" value="BHLH DOMAIN-CONTAINING PROTEIN"/>
    <property type="match status" value="1"/>
</dbReference>
<gene>
    <name evidence="4 5" type="primary">LOC115890907</name>
</gene>
<accession>A0A6J2YV19</accession>
<dbReference type="RefSeq" id="XP_030767125.1">
    <property type="nucleotide sequence ID" value="XM_030911265.1"/>
</dbReference>
<dbReference type="InterPro" id="IPR004119">
    <property type="entry name" value="EcKL"/>
</dbReference>
<sequence length="449" mass="50288">MSPNPPDYSIKDLETIVTVDGTVKNIEVTRLTAPGENYVSLVLRVDIDVEKDGKKKTVKTIGKRLPLGNNEMRSKMAAHAMKNEIKFYREIVPLLTEFASTYEVDASEFFAKYYGSRFSLDDSSEDADRDSILLLENIIPLGYKNEDRHIGFDLDTSKAILKRLALFHSIPIALRSKDAENFKILKDFLVSCRPFGPPGGGPPGDGPPGGPHKGPSENGPEFPSGGPPNGPPRGGPPGGFNFPDGKHPHQVLLKTLKDIPELSPYIDRLSPLMGKMGPPGAGKPGTEPWGTFAHNDFWVNNMMIKSEPGKEISVKLVDFQICGYRSFATDLVFFLLTSLKNDVFLNNFDELLRFYYGEFTKNLKRFELDLELSYDEYLKEVEEAARDSEIPHSIFFAIPILADKNPAVDIAVEDVDMFSELTRMVENLNQRQKDKMVLLIKEASKRNWI</sequence>
<evidence type="ECO:0000313" key="3">
    <source>
        <dbReference type="Proteomes" id="UP000504635"/>
    </source>
</evidence>
<evidence type="ECO:0000259" key="2">
    <source>
        <dbReference type="SMART" id="SM00587"/>
    </source>
</evidence>
<name>A0A6J2YV19_SITOR</name>
<feature type="compositionally biased region" description="Pro residues" evidence="1">
    <location>
        <begin position="225"/>
        <end position="235"/>
    </location>
</feature>
<dbReference type="InterPro" id="IPR011009">
    <property type="entry name" value="Kinase-like_dom_sf"/>
</dbReference>
<evidence type="ECO:0000256" key="1">
    <source>
        <dbReference type="SAM" id="MobiDB-lite"/>
    </source>
</evidence>
<dbReference type="PANTHER" id="PTHR11012">
    <property type="entry name" value="PROTEIN KINASE-LIKE DOMAIN-CONTAINING"/>
    <property type="match status" value="1"/>
</dbReference>
<evidence type="ECO:0000313" key="4">
    <source>
        <dbReference type="RefSeq" id="XP_030767124.1"/>
    </source>
</evidence>
<dbReference type="SUPFAM" id="SSF56112">
    <property type="entry name" value="Protein kinase-like (PK-like)"/>
    <property type="match status" value="1"/>
</dbReference>
<reference evidence="4 5" key="1">
    <citation type="submission" date="2025-04" db="UniProtKB">
        <authorList>
            <consortium name="RefSeq"/>
        </authorList>
    </citation>
    <scope>IDENTIFICATION</scope>
    <source>
        <tissue evidence="4 5">Gonads</tissue>
    </source>
</reference>
<feature type="region of interest" description="Disordered" evidence="1">
    <location>
        <begin position="195"/>
        <end position="246"/>
    </location>
</feature>
<protein>
    <submittedName>
        <fullName evidence="4 5">Uncharacterized protein LOC115890907</fullName>
    </submittedName>
</protein>
<organism evidence="3 4">
    <name type="scientific">Sitophilus oryzae</name>
    <name type="common">Rice weevil</name>
    <name type="synonym">Curculio oryzae</name>
    <dbReference type="NCBI Taxonomy" id="7048"/>
    <lineage>
        <taxon>Eukaryota</taxon>
        <taxon>Metazoa</taxon>
        <taxon>Ecdysozoa</taxon>
        <taxon>Arthropoda</taxon>
        <taxon>Hexapoda</taxon>
        <taxon>Insecta</taxon>
        <taxon>Pterygota</taxon>
        <taxon>Neoptera</taxon>
        <taxon>Endopterygota</taxon>
        <taxon>Coleoptera</taxon>
        <taxon>Polyphaga</taxon>
        <taxon>Cucujiformia</taxon>
        <taxon>Curculionidae</taxon>
        <taxon>Dryophthorinae</taxon>
        <taxon>Sitophilus</taxon>
    </lineage>
</organism>
<dbReference type="OrthoDB" id="8250698at2759"/>